<comment type="caution">
    <text evidence="1">The sequence shown here is derived from an EMBL/GenBank/DDBJ whole genome shotgun (WGS) entry which is preliminary data.</text>
</comment>
<evidence type="ECO:0000313" key="2">
    <source>
        <dbReference type="Proteomes" id="UP000241010"/>
    </source>
</evidence>
<proteinExistence type="predicted"/>
<organism evidence="1 2">
    <name type="scientific">Cereibacter changlensis JA139</name>
    <dbReference type="NCBI Taxonomy" id="1188249"/>
    <lineage>
        <taxon>Bacteria</taxon>
        <taxon>Pseudomonadati</taxon>
        <taxon>Pseudomonadota</taxon>
        <taxon>Alphaproteobacteria</taxon>
        <taxon>Rhodobacterales</taxon>
        <taxon>Paracoccaceae</taxon>
        <taxon>Cereibacter</taxon>
    </lineage>
</organism>
<sequence>MMGRGFRQVSPLWGHRKTCGRPRFFTAAPTPARNFRRCGAGSMAGLDPPFRPASRLHFRSSAAVVSPAGGISGRSPVKSSSTIAPIGSAATLFRSLRDWLRHNKLRRTQICELTRMAELDNHLLRDIGVSRDDIRYALHQLRRRP</sequence>
<evidence type="ECO:0000313" key="1">
    <source>
        <dbReference type="EMBL" id="PTE19590.1"/>
    </source>
</evidence>
<dbReference type="EMBL" id="PZKG01000220">
    <property type="protein sequence ID" value="PTE19590.1"/>
    <property type="molecule type" value="Genomic_DNA"/>
</dbReference>
<dbReference type="AlphaFoldDB" id="A0A2T4JNV1"/>
<accession>A0A2T4JNV1</accession>
<keyword evidence="2" id="KW-1185">Reference proteome</keyword>
<evidence type="ECO:0008006" key="3">
    <source>
        <dbReference type="Google" id="ProtNLM"/>
    </source>
</evidence>
<protein>
    <recommendedName>
        <fullName evidence="3">DUF1127 domain-containing protein</fullName>
    </recommendedName>
</protein>
<dbReference type="Proteomes" id="UP000241010">
    <property type="component" value="Unassembled WGS sequence"/>
</dbReference>
<reference evidence="1 2" key="1">
    <citation type="submission" date="2018-03" db="EMBL/GenBank/DDBJ databases">
        <title>Cereibacter changlensis.</title>
        <authorList>
            <person name="Meyer T.E."/>
            <person name="Miller S."/>
            <person name="Lodha T."/>
            <person name="Gandham S."/>
            <person name="Chintalapati S."/>
            <person name="Chintalapati V.R."/>
        </authorList>
    </citation>
    <scope>NUCLEOTIDE SEQUENCE [LARGE SCALE GENOMIC DNA]</scope>
    <source>
        <strain evidence="1 2">JA139</strain>
    </source>
</reference>
<name>A0A2T4JNV1_9RHOB</name>
<gene>
    <name evidence="1" type="ORF">C5F48_22100</name>
</gene>
<dbReference type="OrthoDB" id="8019852at2"/>